<comment type="similarity">
    <text evidence="1">Belongs to the short-chain dehydrogenases/reductases (SDR) family.</text>
</comment>
<dbReference type="Pfam" id="PF13561">
    <property type="entry name" value="adh_short_C2"/>
    <property type="match status" value="1"/>
</dbReference>
<evidence type="ECO:0000313" key="5">
    <source>
        <dbReference type="Proteomes" id="UP000235786"/>
    </source>
</evidence>
<dbReference type="SUPFAM" id="SSF51735">
    <property type="entry name" value="NAD(P)-binding Rossmann-fold domains"/>
    <property type="match status" value="1"/>
</dbReference>
<proteinExistence type="inferred from homology"/>
<name>A0A2J6S0N0_HYAVF</name>
<keyword evidence="3" id="KW-0560">Oxidoreductase</keyword>
<dbReference type="AlphaFoldDB" id="A0A2J6S0N0"/>
<dbReference type="PANTHER" id="PTHR43618">
    <property type="entry name" value="7-ALPHA-HYDROXYSTEROID DEHYDROGENASE"/>
    <property type="match status" value="1"/>
</dbReference>
<dbReference type="CDD" id="cd05233">
    <property type="entry name" value="SDR_c"/>
    <property type="match status" value="1"/>
</dbReference>
<dbReference type="Gene3D" id="3.40.50.720">
    <property type="entry name" value="NAD(P)-binding Rossmann-like Domain"/>
    <property type="match status" value="1"/>
</dbReference>
<keyword evidence="2" id="KW-0521">NADP</keyword>
<dbReference type="EMBL" id="KZ613941">
    <property type="protein sequence ID" value="PMD44287.1"/>
    <property type="molecule type" value="Genomic_DNA"/>
</dbReference>
<evidence type="ECO:0000313" key="4">
    <source>
        <dbReference type="EMBL" id="PMD44287.1"/>
    </source>
</evidence>
<dbReference type="GO" id="GO:0016491">
    <property type="term" value="F:oxidoreductase activity"/>
    <property type="evidence" value="ECO:0007669"/>
    <property type="project" value="UniProtKB-KW"/>
</dbReference>
<protein>
    <submittedName>
        <fullName evidence="4">Short-chain dehydrogenase/reductase-like protein sdr</fullName>
    </submittedName>
</protein>
<dbReference type="Proteomes" id="UP000235786">
    <property type="component" value="Unassembled WGS sequence"/>
</dbReference>
<gene>
    <name evidence="4" type="ORF">L207DRAFT_552587</name>
</gene>
<dbReference type="PANTHER" id="PTHR43618:SF2">
    <property type="entry name" value="CHAIN DEHYDROGENASE, PUTATIVE (AFU_ORTHOLOGUE AFUA_6G06930)-RELATED"/>
    <property type="match status" value="1"/>
</dbReference>
<keyword evidence="5" id="KW-1185">Reference proteome</keyword>
<dbReference type="InterPro" id="IPR002347">
    <property type="entry name" value="SDR_fam"/>
</dbReference>
<sequence>MPYSLKGRNVLITGGSRLLFLANPEILVGELICLKFAEEGCNVAINYNSSADRAEGVAKKVEHDHGMKAFTVQGKDCIRVVQESISKLGGLDVIISNAGHTRFSNFGDLNDTTIEDWDLCYAVNVKAHVFLMREALATFNSNQDGGAFIITSSIAGRIPGGSSMPYAVTKAAQLHLMRCLASTQGPKVRVNAVLPGFLGTEWGDRYGQERIMEMREKAYLKQDTDLDDAAQAFIDIARNMSMTGQRIQVDSGLGQND</sequence>
<evidence type="ECO:0000256" key="1">
    <source>
        <dbReference type="ARBA" id="ARBA00006484"/>
    </source>
</evidence>
<accession>A0A2J6S0N0</accession>
<evidence type="ECO:0000256" key="3">
    <source>
        <dbReference type="ARBA" id="ARBA00023002"/>
    </source>
</evidence>
<dbReference type="STRING" id="1149755.A0A2J6S0N0"/>
<dbReference type="InterPro" id="IPR052178">
    <property type="entry name" value="Sec_Metab_Biosynth_SDR"/>
</dbReference>
<dbReference type="PRINTS" id="PR00081">
    <property type="entry name" value="GDHRDH"/>
</dbReference>
<reference evidence="4 5" key="1">
    <citation type="submission" date="2016-04" db="EMBL/GenBank/DDBJ databases">
        <title>A degradative enzymes factory behind the ericoid mycorrhizal symbiosis.</title>
        <authorList>
            <consortium name="DOE Joint Genome Institute"/>
            <person name="Martino E."/>
            <person name="Morin E."/>
            <person name="Grelet G."/>
            <person name="Kuo A."/>
            <person name="Kohler A."/>
            <person name="Daghino S."/>
            <person name="Barry K."/>
            <person name="Choi C."/>
            <person name="Cichocki N."/>
            <person name="Clum A."/>
            <person name="Copeland A."/>
            <person name="Hainaut M."/>
            <person name="Haridas S."/>
            <person name="Labutti K."/>
            <person name="Lindquist E."/>
            <person name="Lipzen A."/>
            <person name="Khouja H.-R."/>
            <person name="Murat C."/>
            <person name="Ohm R."/>
            <person name="Olson A."/>
            <person name="Spatafora J."/>
            <person name="Veneault-Fourrey C."/>
            <person name="Henrissat B."/>
            <person name="Grigoriev I."/>
            <person name="Martin F."/>
            <person name="Perotto S."/>
        </authorList>
    </citation>
    <scope>NUCLEOTIDE SEQUENCE [LARGE SCALE GENOMIC DNA]</scope>
    <source>
        <strain evidence="4 5">F</strain>
    </source>
</reference>
<organism evidence="4 5">
    <name type="scientific">Hyaloscypha variabilis (strain UAMH 11265 / GT02V1 / F)</name>
    <name type="common">Meliniomyces variabilis</name>
    <dbReference type="NCBI Taxonomy" id="1149755"/>
    <lineage>
        <taxon>Eukaryota</taxon>
        <taxon>Fungi</taxon>
        <taxon>Dikarya</taxon>
        <taxon>Ascomycota</taxon>
        <taxon>Pezizomycotina</taxon>
        <taxon>Leotiomycetes</taxon>
        <taxon>Helotiales</taxon>
        <taxon>Hyaloscyphaceae</taxon>
        <taxon>Hyaloscypha</taxon>
        <taxon>Hyaloscypha variabilis</taxon>
    </lineage>
</organism>
<dbReference type="OrthoDB" id="37659at2759"/>
<dbReference type="InterPro" id="IPR036291">
    <property type="entry name" value="NAD(P)-bd_dom_sf"/>
</dbReference>
<evidence type="ECO:0000256" key="2">
    <source>
        <dbReference type="ARBA" id="ARBA00022857"/>
    </source>
</evidence>